<feature type="compositionally biased region" description="Basic residues" evidence="2">
    <location>
        <begin position="112"/>
        <end position="121"/>
    </location>
</feature>
<reference evidence="3" key="1">
    <citation type="journal article" date="2020" name="Stud. Mycol.">
        <title>101 Dothideomycetes genomes: a test case for predicting lifestyles and emergence of pathogens.</title>
        <authorList>
            <person name="Haridas S."/>
            <person name="Albert R."/>
            <person name="Binder M."/>
            <person name="Bloem J."/>
            <person name="Labutti K."/>
            <person name="Salamov A."/>
            <person name="Andreopoulos B."/>
            <person name="Baker S."/>
            <person name="Barry K."/>
            <person name="Bills G."/>
            <person name="Bluhm B."/>
            <person name="Cannon C."/>
            <person name="Castanera R."/>
            <person name="Culley D."/>
            <person name="Daum C."/>
            <person name="Ezra D."/>
            <person name="Gonzalez J."/>
            <person name="Henrissat B."/>
            <person name="Kuo A."/>
            <person name="Liang C."/>
            <person name="Lipzen A."/>
            <person name="Lutzoni F."/>
            <person name="Magnuson J."/>
            <person name="Mondo S."/>
            <person name="Nolan M."/>
            <person name="Ohm R."/>
            <person name="Pangilinan J."/>
            <person name="Park H.-J."/>
            <person name="Ramirez L."/>
            <person name="Alfaro M."/>
            <person name="Sun H."/>
            <person name="Tritt A."/>
            <person name="Yoshinaga Y."/>
            <person name="Zwiers L.-H."/>
            <person name="Turgeon B."/>
            <person name="Goodwin S."/>
            <person name="Spatafora J."/>
            <person name="Crous P."/>
            <person name="Grigoriev I."/>
        </authorList>
    </citation>
    <scope>NUCLEOTIDE SEQUENCE</scope>
    <source>
        <strain evidence="3">CBS 122368</strain>
    </source>
</reference>
<dbReference type="OrthoDB" id="3439035at2759"/>
<feature type="region of interest" description="Disordered" evidence="2">
    <location>
        <begin position="351"/>
        <end position="528"/>
    </location>
</feature>
<feature type="compositionally biased region" description="Basic and acidic residues" evidence="2">
    <location>
        <begin position="137"/>
        <end position="155"/>
    </location>
</feature>
<dbReference type="Proteomes" id="UP000800094">
    <property type="component" value="Unassembled WGS sequence"/>
</dbReference>
<evidence type="ECO:0000256" key="1">
    <source>
        <dbReference type="SAM" id="Coils"/>
    </source>
</evidence>
<keyword evidence="1" id="KW-0175">Coiled coil</keyword>
<feature type="region of interest" description="Disordered" evidence="2">
    <location>
        <begin position="228"/>
        <end position="285"/>
    </location>
</feature>
<organism evidence="3 4">
    <name type="scientific">Trematosphaeria pertusa</name>
    <dbReference type="NCBI Taxonomy" id="390896"/>
    <lineage>
        <taxon>Eukaryota</taxon>
        <taxon>Fungi</taxon>
        <taxon>Dikarya</taxon>
        <taxon>Ascomycota</taxon>
        <taxon>Pezizomycotina</taxon>
        <taxon>Dothideomycetes</taxon>
        <taxon>Pleosporomycetidae</taxon>
        <taxon>Pleosporales</taxon>
        <taxon>Massarineae</taxon>
        <taxon>Trematosphaeriaceae</taxon>
        <taxon>Trematosphaeria</taxon>
    </lineage>
</organism>
<dbReference type="AlphaFoldDB" id="A0A6A6HU63"/>
<dbReference type="EMBL" id="ML987211">
    <property type="protein sequence ID" value="KAF2241551.1"/>
    <property type="molecule type" value="Genomic_DNA"/>
</dbReference>
<feature type="compositionally biased region" description="Low complexity" evidence="2">
    <location>
        <begin position="517"/>
        <end position="527"/>
    </location>
</feature>
<feature type="coiled-coil region" evidence="1">
    <location>
        <begin position="586"/>
        <end position="634"/>
    </location>
</feature>
<feature type="compositionally biased region" description="Polar residues" evidence="2">
    <location>
        <begin position="260"/>
        <end position="274"/>
    </location>
</feature>
<feature type="compositionally biased region" description="Polar residues" evidence="2">
    <location>
        <begin position="375"/>
        <end position="387"/>
    </location>
</feature>
<feature type="compositionally biased region" description="Low complexity" evidence="2">
    <location>
        <begin position="81"/>
        <end position="102"/>
    </location>
</feature>
<keyword evidence="4" id="KW-1185">Reference proteome</keyword>
<accession>A0A6A6HU63</accession>
<name>A0A6A6HU63_9PLEO</name>
<dbReference type="RefSeq" id="XP_033676555.1">
    <property type="nucleotide sequence ID" value="XM_033824390.1"/>
</dbReference>
<evidence type="ECO:0000313" key="4">
    <source>
        <dbReference type="Proteomes" id="UP000800094"/>
    </source>
</evidence>
<evidence type="ECO:0000256" key="2">
    <source>
        <dbReference type="SAM" id="MobiDB-lite"/>
    </source>
</evidence>
<dbReference type="GeneID" id="54577720"/>
<evidence type="ECO:0000313" key="3">
    <source>
        <dbReference type="EMBL" id="KAF2241551.1"/>
    </source>
</evidence>
<feature type="region of interest" description="Disordered" evidence="2">
    <location>
        <begin position="81"/>
        <end position="188"/>
    </location>
</feature>
<proteinExistence type="predicted"/>
<gene>
    <name evidence="3" type="ORF">BU26DRAFT_440413</name>
</gene>
<protein>
    <submittedName>
        <fullName evidence="3">Uncharacterized protein</fullName>
    </submittedName>
</protein>
<feature type="compositionally biased region" description="Polar residues" evidence="2">
    <location>
        <begin position="418"/>
        <end position="441"/>
    </location>
</feature>
<sequence length="815" mass="91003">MDQRAQDDTRDLGDVVSLTSLENDADDFDRLMIQNARDERRLNDALQGKVQPFRKARTHPRVGVTLENLERHNARNNAALGANAHVKFESPPSSSGSVRSDPAIQVPAGWGRKARVKRHWMRTITSDDEQTPGARGEGIERPAEDDEKTPRRADSPADADVPRPSIEDSPLSHKSSRHGTPSSSRQQRIEDWDFDLNEASIIASTPYIPRNTALDDIRQREIESLREQGVTTNRLGKIRKSSPEELRRPRSSSARSTLSQPNGTSTEQETQGAGSSELRLRKRTNSWQTIDKSQVVNGEGVENSPIIVYKKSSETVGAVDPGLLASAQSNSKRPSHHRREDSQDLLRRLARVSSQTPSPGRVTTGRPQTAPARQPDSSSQTMVTERSPTPPGAKNEACPEEAARESTAQTDAIVPEGQPQQDQNSGDSQQHTRAPESTQAQRTDDIDATPMPVEQSILNPKTPVVTGAWVDTPRPATVHRPTEQPRPSSQSPKKGSPRKSPEKRPTLPEEETPEPLAPETTRPTLPRSALEAIVEEAKANGKRRPDDFGDSTINSLEDLLAPVADETGDMDEDTLQGLQLPTRTPRNEAERQRQQELLHLHRMNERLRAARTSIRDASRGMKRVENRVEHVEDMVTEGGERIRIIYKECPCMANGGHQCLEFSMWRWFKSLFYDERLKPRRRGWGLTMLSICLIAFFTWFVAENAACEAWCHHLYAKSYKGYGVTYDAPEFPFVIPTMTYRAFIKPWWIPLFGFLAWGWRTLAGCLVGGEETVQGGTARATATRVATKMWEARRAWEAEGGGERVLGMGADEVVR</sequence>